<evidence type="ECO:0000313" key="4">
    <source>
        <dbReference type="Proteomes" id="UP000694941"/>
    </source>
</evidence>
<dbReference type="SMART" id="SM00320">
    <property type="entry name" value="WD40"/>
    <property type="match status" value="4"/>
</dbReference>
<name>A0ABM1B7X0_LIMPO</name>
<evidence type="ECO:0000256" key="2">
    <source>
        <dbReference type="ARBA" id="ARBA00022737"/>
    </source>
</evidence>
<gene>
    <name evidence="5" type="primary">LOC106461333</name>
</gene>
<dbReference type="PANTHER" id="PTHR18763:SF0">
    <property type="entry name" value="WD REPEAT-CONTAINING PROTEIN 18"/>
    <property type="match status" value="1"/>
</dbReference>
<proteinExistence type="predicted"/>
<feature type="repeat" description="WD" evidence="3">
    <location>
        <begin position="114"/>
        <end position="145"/>
    </location>
</feature>
<dbReference type="RefSeq" id="XP_013776605.1">
    <property type="nucleotide sequence ID" value="XM_013921151.2"/>
</dbReference>
<feature type="repeat" description="WD" evidence="3">
    <location>
        <begin position="267"/>
        <end position="308"/>
    </location>
</feature>
<dbReference type="Gene3D" id="2.130.10.10">
    <property type="entry name" value="YVTN repeat-like/Quinoprotein amine dehydrogenase"/>
    <property type="match status" value="2"/>
</dbReference>
<reference evidence="5" key="1">
    <citation type="submission" date="2025-08" db="UniProtKB">
        <authorList>
            <consortium name="RefSeq"/>
        </authorList>
    </citation>
    <scope>IDENTIFICATION</scope>
    <source>
        <tissue evidence="5">Muscle</tissue>
    </source>
</reference>
<dbReference type="InterPro" id="IPR015943">
    <property type="entry name" value="WD40/YVTN_repeat-like_dom_sf"/>
</dbReference>
<organism evidence="4 5">
    <name type="scientific">Limulus polyphemus</name>
    <name type="common">Atlantic horseshoe crab</name>
    <dbReference type="NCBI Taxonomy" id="6850"/>
    <lineage>
        <taxon>Eukaryota</taxon>
        <taxon>Metazoa</taxon>
        <taxon>Ecdysozoa</taxon>
        <taxon>Arthropoda</taxon>
        <taxon>Chelicerata</taxon>
        <taxon>Merostomata</taxon>
        <taxon>Xiphosura</taxon>
        <taxon>Limulidae</taxon>
        <taxon>Limulus</taxon>
    </lineage>
</organism>
<dbReference type="Pfam" id="PF00400">
    <property type="entry name" value="WD40"/>
    <property type="match status" value="3"/>
</dbReference>
<dbReference type="InterPro" id="IPR036322">
    <property type="entry name" value="WD40_repeat_dom_sf"/>
</dbReference>
<keyword evidence="1 3" id="KW-0853">WD repeat</keyword>
<keyword evidence="4" id="KW-1185">Reference proteome</keyword>
<dbReference type="InterPro" id="IPR045227">
    <property type="entry name" value="WDR18/Ipi3/RID3"/>
</dbReference>
<dbReference type="PROSITE" id="PS50294">
    <property type="entry name" value="WD_REPEATS_REGION"/>
    <property type="match status" value="2"/>
</dbReference>
<sequence length="436" mass="48276">MSSVVITSDENGQLCSSCVWDVDTGATLASYKGATCATRTLNMIGNEFLIGAQKDKPLLHVWALHKKEQFQLRMVCPGQVSALVVSPDATYCVAGIGDKLYLWQISTGNLLVVLSRHYQNVTCVRFTDDGSHFLSAGEDGLVLVWALSRVLINDETIIGGGQSRIEPRYFWSNHAMSVTDVHVGCGGIQARVATCSLDQTCKLYDLASGNLLVSVVMDVCLTSVTMDPAEYHLFLGSSGGNVYQLNLYKSVERDLHYSTKAKESLTFIGHSKQVTCLDVSSDGLTLLSGSRDQNVTLWHIPSRQCIRKLPHKGAVTNAFFSQTPYALFQEDTVRKLTPLQTFKKHLFSEEDLVNEEENGKNGVHINLHHHPVLQVKELSQEDKVSLKSLENADSRISAQSNEELKEEVEQLKSVNHQLYLYSVTSLLKSNIADYDT</sequence>
<dbReference type="PROSITE" id="PS50082">
    <property type="entry name" value="WD_REPEATS_2"/>
    <property type="match status" value="2"/>
</dbReference>
<evidence type="ECO:0000256" key="3">
    <source>
        <dbReference type="PROSITE-ProRule" id="PRU00221"/>
    </source>
</evidence>
<dbReference type="PANTHER" id="PTHR18763">
    <property type="entry name" value="WD-REPEAT PROTEIN 18"/>
    <property type="match status" value="1"/>
</dbReference>
<evidence type="ECO:0000256" key="1">
    <source>
        <dbReference type="ARBA" id="ARBA00022574"/>
    </source>
</evidence>
<evidence type="ECO:0000313" key="5">
    <source>
        <dbReference type="RefSeq" id="XP_013776605.1"/>
    </source>
</evidence>
<protein>
    <submittedName>
        <fullName evidence="5">WD repeat-containing protein 18-like</fullName>
    </submittedName>
</protein>
<dbReference type="GeneID" id="106461333"/>
<keyword evidence="2" id="KW-0677">Repeat</keyword>
<dbReference type="InterPro" id="IPR001680">
    <property type="entry name" value="WD40_rpt"/>
</dbReference>
<dbReference type="SUPFAM" id="SSF50978">
    <property type="entry name" value="WD40 repeat-like"/>
    <property type="match status" value="1"/>
</dbReference>
<accession>A0ABM1B7X0</accession>
<dbReference type="Proteomes" id="UP000694941">
    <property type="component" value="Unplaced"/>
</dbReference>